<reference evidence="2 3" key="1">
    <citation type="submission" date="2018-06" db="EMBL/GenBank/DDBJ databases">
        <title>Genomic Encyclopedia of Type Strains, Phase IV (KMG-IV): sequencing the most valuable type-strain genomes for metagenomic binning, comparative biology and taxonomic classification.</title>
        <authorList>
            <person name="Goeker M."/>
        </authorList>
    </citation>
    <scope>NUCLEOTIDE SEQUENCE [LARGE SCALE GENOMIC DNA]</scope>
    <source>
        <strain evidence="2 3">DSM 18048</strain>
    </source>
</reference>
<dbReference type="SUPFAM" id="SSF51658">
    <property type="entry name" value="Xylose isomerase-like"/>
    <property type="match status" value="1"/>
</dbReference>
<dbReference type="EMBL" id="QJSX01000005">
    <property type="protein sequence ID" value="PYE54597.1"/>
    <property type="molecule type" value="Genomic_DNA"/>
</dbReference>
<dbReference type="PANTHER" id="PTHR12110">
    <property type="entry name" value="HYDROXYPYRUVATE ISOMERASE"/>
    <property type="match status" value="1"/>
</dbReference>
<name>A0A318S9D3_9DEIO</name>
<comment type="caution">
    <text evidence="2">The sequence shown here is derived from an EMBL/GenBank/DDBJ whole genome shotgun (WGS) entry which is preliminary data.</text>
</comment>
<feature type="domain" description="Xylose isomerase-like TIM barrel" evidence="1">
    <location>
        <begin position="57"/>
        <end position="262"/>
    </location>
</feature>
<dbReference type="GO" id="GO:0016853">
    <property type="term" value="F:isomerase activity"/>
    <property type="evidence" value="ECO:0007669"/>
    <property type="project" value="UniProtKB-KW"/>
</dbReference>
<dbReference type="AlphaFoldDB" id="A0A318S9D3"/>
<gene>
    <name evidence="2" type="ORF">DES52_105237</name>
</gene>
<evidence type="ECO:0000313" key="3">
    <source>
        <dbReference type="Proteomes" id="UP000248326"/>
    </source>
</evidence>
<accession>A0A318S9D3</accession>
<evidence type="ECO:0000259" key="1">
    <source>
        <dbReference type="Pfam" id="PF01261"/>
    </source>
</evidence>
<dbReference type="Gene3D" id="3.20.20.150">
    <property type="entry name" value="Divalent-metal-dependent TIM barrel enzymes"/>
    <property type="match status" value="1"/>
</dbReference>
<dbReference type="Proteomes" id="UP000248326">
    <property type="component" value="Unassembled WGS sequence"/>
</dbReference>
<proteinExistence type="predicted"/>
<evidence type="ECO:0000313" key="2">
    <source>
        <dbReference type="EMBL" id="PYE54597.1"/>
    </source>
</evidence>
<dbReference type="InterPro" id="IPR050312">
    <property type="entry name" value="IolE/XylAMocC-like"/>
</dbReference>
<organism evidence="2 3">
    <name type="scientific">Deinococcus yavapaiensis KR-236</name>
    <dbReference type="NCBI Taxonomy" id="694435"/>
    <lineage>
        <taxon>Bacteria</taxon>
        <taxon>Thermotogati</taxon>
        <taxon>Deinococcota</taxon>
        <taxon>Deinococci</taxon>
        <taxon>Deinococcales</taxon>
        <taxon>Deinococcaceae</taxon>
        <taxon>Deinococcus</taxon>
    </lineage>
</organism>
<dbReference type="OrthoDB" id="3185623at2"/>
<dbReference type="InterPro" id="IPR013022">
    <property type="entry name" value="Xyl_isomerase-like_TIM-brl"/>
</dbReference>
<protein>
    <submittedName>
        <fullName evidence="2">Sugar phosphate isomerase/epimerase</fullName>
    </submittedName>
</protein>
<dbReference type="Pfam" id="PF01261">
    <property type="entry name" value="AP_endonuc_2"/>
    <property type="match status" value="1"/>
</dbReference>
<sequence length="273" mass="31223">MKDRQDLKISFNTANFAFRQVGYKATGDWGQACRTSREHYSDVETFEKRFDEMLGEVDAFGFKAVELWHFHLHQKWWTDRHVEIALSVARRRGMKFVAYCGGFGDDLPEFERTLGLVNALGIDVLAGASKVFFEKRASFVERLRHHEVRFAYENHPEKTPAEHLQKIGGDEDVVGATVDTGWYGSQNYPADRALLELRSRLMHVHLKDVSEIGKHDTCGFEKGVVPIRACIETLRGFGFEGYVSVEHEPDQFDPTPDLHDARAFVNQVLEVTT</sequence>
<dbReference type="RefSeq" id="WP_110886355.1">
    <property type="nucleotide sequence ID" value="NZ_QJSX01000005.1"/>
</dbReference>
<dbReference type="PANTHER" id="PTHR12110:SF41">
    <property type="entry name" value="INOSOSE DEHYDRATASE"/>
    <property type="match status" value="1"/>
</dbReference>
<dbReference type="InterPro" id="IPR036237">
    <property type="entry name" value="Xyl_isomerase-like_sf"/>
</dbReference>
<keyword evidence="2" id="KW-0413">Isomerase</keyword>
<keyword evidence="3" id="KW-1185">Reference proteome</keyword>